<gene>
    <name evidence="5" type="ORF">C3Y92_07190</name>
</gene>
<dbReference type="AlphaFoldDB" id="A0A4P6HJJ8"/>
<evidence type="ECO:0000313" key="5">
    <source>
        <dbReference type="EMBL" id="QAZ67025.1"/>
    </source>
</evidence>
<evidence type="ECO:0000313" key="6">
    <source>
        <dbReference type="Proteomes" id="UP000293296"/>
    </source>
</evidence>
<feature type="domain" description="Baseplate J-like central" evidence="3">
    <location>
        <begin position="190"/>
        <end position="251"/>
    </location>
</feature>
<comment type="similarity">
    <text evidence="1">Belongs to the Mu gp47/PBSX XkdT family.</text>
</comment>
<accession>A0A4P6HJJ8</accession>
<feature type="domain" description="Baseplate protein J-like barrel" evidence="2">
    <location>
        <begin position="89"/>
        <end position="159"/>
    </location>
</feature>
<dbReference type="Proteomes" id="UP000293296">
    <property type="component" value="Chromosome"/>
</dbReference>
<dbReference type="RefSeq" id="WP_129351187.1">
    <property type="nucleotide sequence ID" value="NZ_CP026538.1"/>
</dbReference>
<dbReference type="KEGG" id="dcb:C3Y92_07190"/>
<dbReference type="InterPro" id="IPR058530">
    <property type="entry name" value="Baseplate_J-like_C"/>
</dbReference>
<dbReference type="Pfam" id="PF26079">
    <property type="entry name" value="Baseplate_J_C"/>
    <property type="match status" value="1"/>
</dbReference>
<dbReference type="OrthoDB" id="7565172at2"/>
<evidence type="ECO:0000259" key="4">
    <source>
        <dbReference type="Pfam" id="PF26079"/>
    </source>
</evidence>
<organism evidence="5 6">
    <name type="scientific">Solidesulfovibrio carbinolicus</name>
    <dbReference type="NCBI Taxonomy" id="296842"/>
    <lineage>
        <taxon>Bacteria</taxon>
        <taxon>Pseudomonadati</taxon>
        <taxon>Thermodesulfobacteriota</taxon>
        <taxon>Desulfovibrionia</taxon>
        <taxon>Desulfovibrionales</taxon>
        <taxon>Desulfovibrionaceae</taxon>
        <taxon>Solidesulfovibrio</taxon>
    </lineage>
</organism>
<dbReference type="Pfam" id="PF26078">
    <property type="entry name" value="Baseplate_J_M"/>
    <property type="match status" value="1"/>
</dbReference>
<dbReference type="PANTHER" id="PTHR37829">
    <property type="entry name" value="PHAGE-LIKE ELEMENT PBSX PROTEIN XKDT"/>
    <property type="match status" value="1"/>
</dbReference>
<dbReference type="EMBL" id="CP026538">
    <property type="protein sequence ID" value="QAZ67025.1"/>
    <property type="molecule type" value="Genomic_DNA"/>
</dbReference>
<evidence type="ECO:0000259" key="2">
    <source>
        <dbReference type="Pfam" id="PF04865"/>
    </source>
</evidence>
<dbReference type="InterPro" id="IPR058531">
    <property type="entry name" value="Baseplate_J_M"/>
</dbReference>
<dbReference type="PANTHER" id="PTHR37829:SF3">
    <property type="entry name" value="PROTEIN JAYE-RELATED"/>
    <property type="match status" value="1"/>
</dbReference>
<dbReference type="Pfam" id="PF04865">
    <property type="entry name" value="Baseplate_J"/>
    <property type="match status" value="1"/>
</dbReference>
<dbReference type="InterPro" id="IPR006949">
    <property type="entry name" value="Barrel_Baseplate_J-like"/>
</dbReference>
<proteinExistence type="inferred from homology"/>
<dbReference type="InterPro" id="IPR052399">
    <property type="entry name" value="Phage_Baseplate_Assmbl_Protein"/>
</dbReference>
<feature type="domain" description="Baseplate J-like C-terminal" evidence="4">
    <location>
        <begin position="267"/>
        <end position="349"/>
    </location>
</feature>
<protein>
    <submittedName>
        <fullName evidence="5">Phage tail protein</fullName>
    </submittedName>
</protein>
<sequence>MYTIPTFEAIRAAYLRDVKNLLPDAATDADSDHYIRATAVAAAAEGLYQHQLWIARQVLPDTSDPEYLERHAALRGISRKPAMAASGDLVIQGTPGAVVPAGETVRHVATGLLFATTAQGIVDADGRAVVPVAAARGGVMPVFTGEPVLFVQAPEGVLSQAGLTLSGGVAAETDAELLARLLDYMQHPPGGGNAYDYKHWALSVAGVSRAWTYPHRRGLGAVDVAVLGPDGPCPPSVLAAAQAVVDEKRPAACMDAWVLSPTPVNVAVKVAVRLDATVTTLALFTAQLQEALGAALADLPPGGVVYRSKIEAVASSLPGVIDRQVRVPQSNFVAVVDAQRLEWPRLGLVQAEAL</sequence>
<evidence type="ECO:0000256" key="1">
    <source>
        <dbReference type="ARBA" id="ARBA00038087"/>
    </source>
</evidence>
<evidence type="ECO:0000259" key="3">
    <source>
        <dbReference type="Pfam" id="PF26078"/>
    </source>
</evidence>
<keyword evidence="6" id="KW-1185">Reference proteome</keyword>
<name>A0A4P6HJJ8_9BACT</name>
<reference evidence="5 6" key="1">
    <citation type="submission" date="2018-02" db="EMBL/GenBank/DDBJ databases">
        <title>Genome sequence of Desulfovibrio carbinolicus DSM 3852.</title>
        <authorList>
            <person name="Wilbanks E."/>
            <person name="Skennerton C.T."/>
            <person name="Orphan V.J."/>
        </authorList>
    </citation>
    <scope>NUCLEOTIDE SEQUENCE [LARGE SCALE GENOMIC DNA]</scope>
    <source>
        <strain evidence="5 6">DSM 3852</strain>
    </source>
</reference>